<dbReference type="InterPro" id="IPR002885">
    <property type="entry name" value="PPR_rpt"/>
</dbReference>
<organism evidence="2 3">
    <name type="scientific">Intoshia linei</name>
    <dbReference type="NCBI Taxonomy" id="1819745"/>
    <lineage>
        <taxon>Eukaryota</taxon>
        <taxon>Metazoa</taxon>
        <taxon>Spiralia</taxon>
        <taxon>Lophotrochozoa</taxon>
        <taxon>Mesozoa</taxon>
        <taxon>Orthonectida</taxon>
        <taxon>Rhopaluridae</taxon>
        <taxon>Intoshia</taxon>
    </lineage>
</organism>
<comment type="caution">
    <text evidence="2">The sequence shown here is derived from an EMBL/GenBank/DDBJ whole genome shotgun (WGS) entry which is preliminary data.</text>
</comment>
<dbReference type="Pfam" id="PF13812">
    <property type="entry name" value="PPR_3"/>
    <property type="match status" value="1"/>
</dbReference>
<gene>
    <name evidence="2" type="ORF">A3Q56_02863</name>
</gene>
<reference evidence="2 3" key="1">
    <citation type="submission" date="2016-04" db="EMBL/GenBank/DDBJ databases">
        <title>The genome of Intoshia linei affirms orthonectids as highly simplified spiralians.</title>
        <authorList>
            <person name="Mikhailov K.V."/>
            <person name="Slusarev G.S."/>
            <person name="Nikitin M.A."/>
            <person name="Logacheva M.D."/>
            <person name="Penin A."/>
            <person name="Aleoshin V."/>
            <person name="Panchin Y.V."/>
        </authorList>
    </citation>
    <scope>NUCLEOTIDE SEQUENCE [LARGE SCALE GENOMIC DNA]</scope>
    <source>
        <strain evidence="2">Intl2013</strain>
        <tissue evidence="2">Whole animal</tissue>
    </source>
</reference>
<dbReference type="InterPro" id="IPR050667">
    <property type="entry name" value="PPR-containing_protein"/>
</dbReference>
<dbReference type="NCBIfam" id="TIGR00756">
    <property type="entry name" value="PPR"/>
    <property type="match status" value="2"/>
</dbReference>
<sequence>MSNCYKYQEIIEKNMENGDLIWQKRFGTLLPNKTTNNFKILKKSDSFDEEKAKNVRYLKTNKKSEWFAFRIKNCIKKGDFDLAEEIYNHILKTEPSKIREHLFILMIDGYSKSGNLIKCKSFFDEMKNRNFKPTVYAYSSMFHACFKSNYKKLASSVCNELKNEIKEKNIKPHIVVYNNMMKAFARVGNFEKSLSTINLIRNNQLQFDYSSYCHLFLIASMDRQCGFRLLIRVLMILVASDVKFTHSIFHSMLKAVQKGGGENASYLKYLDYDLPIRRLSDGSQDCVNLDSGLEKENKSLNLQNISQKSDIQQISFKSIQSVDNFDDVNSLNILNVSTHQLIGKSQDIRKTFHKICIHATELFDSDINFNIPHNRLAIFGGWKGILKVVSMKQMNMNIKILTMILNCLNQDGKDEFIDHVHKYYPKLIDDDFVTLSKIKRVDESI</sequence>
<dbReference type="Gene3D" id="1.25.40.10">
    <property type="entry name" value="Tetratricopeptide repeat domain"/>
    <property type="match status" value="2"/>
</dbReference>
<protein>
    <recommendedName>
        <fullName evidence="4">Pentatricopeptide repeat-containing protein 1, mitochondrial</fullName>
    </recommendedName>
</protein>
<feature type="repeat" description="PPR" evidence="1">
    <location>
        <begin position="99"/>
        <end position="133"/>
    </location>
</feature>
<name>A0A177B4W7_9BILA</name>
<evidence type="ECO:0000256" key="1">
    <source>
        <dbReference type="PROSITE-ProRule" id="PRU00708"/>
    </source>
</evidence>
<evidence type="ECO:0008006" key="4">
    <source>
        <dbReference type="Google" id="ProtNLM"/>
    </source>
</evidence>
<dbReference type="AlphaFoldDB" id="A0A177B4W7"/>
<proteinExistence type="predicted"/>
<dbReference type="PANTHER" id="PTHR47939">
    <property type="entry name" value="MEMBRANE-ASSOCIATED SALT-INDUCIBLE PROTEIN-LIKE"/>
    <property type="match status" value="1"/>
</dbReference>
<dbReference type="Proteomes" id="UP000078046">
    <property type="component" value="Unassembled WGS sequence"/>
</dbReference>
<dbReference type="OrthoDB" id="185373at2759"/>
<evidence type="ECO:0000313" key="2">
    <source>
        <dbReference type="EMBL" id="OAF69337.1"/>
    </source>
</evidence>
<evidence type="ECO:0000313" key="3">
    <source>
        <dbReference type="Proteomes" id="UP000078046"/>
    </source>
</evidence>
<keyword evidence="3" id="KW-1185">Reference proteome</keyword>
<accession>A0A177B4W7</accession>
<dbReference type="Pfam" id="PF13041">
    <property type="entry name" value="PPR_2"/>
    <property type="match status" value="1"/>
</dbReference>
<dbReference type="InterPro" id="IPR011990">
    <property type="entry name" value="TPR-like_helical_dom_sf"/>
</dbReference>
<dbReference type="PROSITE" id="PS51375">
    <property type="entry name" value="PPR"/>
    <property type="match status" value="1"/>
</dbReference>
<dbReference type="PANTHER" id="PTHR47939:SF10">
    <property type="entry name" value="PENTACOTRIPEPTIDE-REPEAT REGION OF PRORP DOMAIN-CONTAINING PROTEIN"/>
    <property type="match status" value="1"/>
</dbReference>
<dbReference type="EMBL" id="LWCA01000298">
    <property type="protein sequence ID" value="OAF69337.1"/>
    <property type="molecule type" value="Genomic_DNA"/>
</dbReference>